<dbReference type="Pfam" id="PF08532">
    <property type="entry name" value="Glyco_hydro_42M"/>
    <property type="match status" value="1"/>
</dbReference>
<dbReference type="RefSeq" id="WP_161839985.1">
    <property type="nucleotide sequence ID" value="NZ_CP048000.1"/>
</dbReference>
<dbReference type="SUPFAM" id="SSF52317">
    <property type="entry name" value="Class I glutamine amidotransferase-like"/>
    <property type="match status" value="1"/>
</dbReference>
<evidence type="ECO:0000256" key="3">
    <source>
        <dbReference type="ARBA" id="ARBA00012756"/>
    </source>
</evidence>
<protein>
    <recommendedName>
        <fullName evidence="3 8">Beta-galactosidase</fullName>
        <shortName evidence="8">Beta-gal</shortName>
        <ecNumber evidence="3 8">3.2.1.23</ecNumber>
    </recommendedName>
</protein>
<dbReference type="AlphaFoldDB" id="A0A6P1TQC4"/>
<dbReference type="Pfam" id="PF02449">
    <property type="entry name" value="Glyco_hydro_42"/>
    <property type="match status" value="1"/>
</dbReference>
<feature type="active site" description="Proton donor" evidence="9">
    <location>
        <position position="144"/>
    </location>
</feature>
<keyword evidence="7 8" id="KW-0326">Glycosidase</keyword>
<sequence>MNKLLYGAAYYDEYMPYERLEEDIKMMKTAGINVVRIAESTWSTHEPQDGIFDFSSVKRVLDAMEEAGIDVIIGTPTYAIPTWLAKAYPDIMVTDRTGRRLYGARQIMDITNSAYRYYAERIIRKLMEETSHKKCVIGYQLDNETKHYGTSSENVQQAFVKYIRTKFEDDINAFNHEFGLDYWSNRINAWEDFPDVRGTINGSLGCEFEKFQRGLVEEFITWQAGIVNEYKREDQFITHNFDYEWRNQSFGVQPNLDHFKAAKALTISGCDIYHPTQDFLTGKEIAFGGDLIRSTKKNNYFILETQAQGFPGWVPYEGQLRLQAFSHLASGADSVMYWHWHSIHNSFETYWKGLLSHDFKENDTYLEAVTIGREFAALSDHLIHLKKSNAVAIMVSNEALSALNWFKIEAGAREITGRNYNDIVRWIYDALYEMNVECDFISADDKNLSPYQMIVIPALYAIDRGVLERLNQYVENGGCLVATFKTAFANENVKVWSEEQPGILNQCMGVTYNQFTFPIDVGLKGDAFPVSEEERKAELFMELLKPQGAEVISSYDHYNWGKYAAVTSNFYGKGWAVYIGCKTSTAYLKELFAKVLKETGIWSPDQEINFPVIIRKGTNTKRKKVIYYLNYSREDQKVCYFHKNGQELFTNIEVKEGDVLTIKPWNLCIIEEN</sequence>
<comment type="catalytic activity">
    <reaction evidence="1 8">
        <text>Hydrolysis of terminal non-reducing beta-D-galactose residues in beta-D-galactosides.</text>
        <dbReference type="EC" id="3.2.1.23"/>
    </reaction>
</comment>
<dbReference type="PANTHER" id="PTHR36447">
    <property type="entry name" value="BETA-GALACTOSIDASE GANA"/>
    <property type="match status" value="1"/>
</dbReference>
<evidence type="ECO:0000256" key="7">
    <source>
        <dbReference type="ARBA" id="ARBA00023295"/>
    </source>
</evidence>
<dbReference type="InterPro" id="IPR029062">
    <property type="entry name" value="Class_I_gatase-like"/>
</dbReference>
<feature type="binding site" evidence="10">
    <location>
        <position position="143"/>
    </location>
    <ligand>
        <name>substrate</name>
    </ligand>
</feature>
<feature type="binding site" evidence="10">
    <location>
        <position position="105"/>
    </location>
    <ligand>
        <name>substrate</name>
    </ligand>
</feature>
<feature type="active site" description="Nucleophile" evidence="9">
    <location>
        <position position="304"/>
    </location>
</feature>
<evidence type="ECO:0000313" key="13">
    <source>
        <dbReference type="EMBL" id="QHQ63164.1"/>
    </source>
</evidence>
<gene>
    <name evidence="13" type="ORF">Ana3638_22275</name>
</gene>
<dbReference type="Gene3D" id="3.20.20.80">
    <property type="entry name" value="Glycosidases"/>
    <property type="match status" value="1"/>
</dbReference>
<dbReference type="GO" id="GO:0009341">
    <property type="term" value="C:beta-galactosidase complex"/>
    <property type="evidence" value="ECO:0007669"/>
    <property type="project" value="InterPro"/>
</dbReference>
<dbReference type="GO" id="GO:0005975">
    <property type="term" value="P:carbohydrate metabolic process"/>
    <property type="evidence" value="ECO:0007669"/>
    <property type="project" value="InterPro"/>
</dbReference>
<dbReference type="InterPro" id="IPR017853">
    <property type="entry name" value="GH"/>
</dbReference>
<dbReference type="EC" id="3.2.1.23" evidence="3 8"/>
<dbReference type="PANTHER" id="PTHR36447:SF2">
    <property type="entry name" value="BETA-GALACTOSIDASE YESZ"/>
    <property type="match status" value="1"/>
</dbReference>
<evidence type="ECO:0000256" key="9">
    <source>
        <dbReference type="PIRSR" id="PIRSR001084-1"/>
    </source>
</evidence>
<dbReference type="SUPFAM" id="SSF51445">
    <property type="entry name" value="(Trans)glycosidases"/>
    <property type="match status" value="1"/>
</dbReference>
<keyword evidence="4" id="KW-0479">Metal-binding</keyword>
<keyword evidence="6" id="KW-0862">Zinc</keyword>
<feature type="domain" description="Glycoside hydrolase family 42 N-terminal" evidence="11">
    <location>
        <begin position="10"/>
        <end position="376"/>
    </location>
</feature>
<evidence type="ECO:0000256" key="2">
    <source>
        <dbReference type="ARBA" id="ARBA00005940"/>
    </source>
</evidence>
<evidence type="ECO:0000256" key="6">
    <source>
        <dbReference type="ARBA" id="ARBA00022833"/>
    </source>
</evidence>
<evidence type="ECO:0000313" key="14">
    <source>
        <dbReference type="Proteomes" id="UP000464314"/>
    </source>
</evidence>
<dbReference type="InterPro" id="IPR003476">
    <property type="entry name" value="Glyco_hydro_42"/>
</dbReference>
<evidence type="ECO:0000256" key="5">
    <source>
        <dbReference type="ARBA" id="ARBA00022801"/>
    </source>
</evidence>
<dbReference type="Proteomes" id="UP000464314">
    <property type="component" value="Chromosome"/>
</dbReference>
<dbReference type="InterPro" id="IPR013738">
    <property type="entry name" value="Beta_galactosidase_Trimer"/>
</dbReference>
<dbReference type="Gene3D" id="3.40.50.880">
    <property type="match status" value="1"/>
</dbReference>
<evidence type="ECO:0000259" key="12">
    <source>
        <dbReference type="Pfam" id="PF08532"/>
    </source>
</evidence>
<evidence type="ECO:0000256" key="4">
    <source>
        <dbReference type="ARBA" id="ARBA00022723"/>
    </source>
</evidence>
<evidence type="ECO:0000256" key="10">
    <source>
        <dbReference type="PIRSR" id="PIRSR001084-2"/>
    </source>
</evidence>
<dbReference type="CDD" id="cd03143">
    <property type="entry name" value="A4_beta-galactosidase_middle_domain"/>
    <property type="match status" value="1"/>
</dbReference>
<name>A0A6P1TQC4_9FIRM</name>
<organism evidence="13 14">
    <name type="scientific">Anaerocolumna sedimenticola</name>
    <dbReference type="NCBI Taxonomy" id="2696063"/>
    <lineage>
        <taxon>Bacteria</taxon>
        <taxon>Bacillati</taxon>
        <taxon>Bacillota</taxon>
        <taxon>Clostridia</taxon>
        <taxon>Lachnospirales</taxon>
        <taxon>Lachnospiraceae</taxon>
        <taxon>Anaerocolumna</taxon>
    </lineage>
</organism>
<keyword evidence="5 8" id="KW-0378">Hydrolase</keyword>
<evidence type="ECO:0000259" key="11">
    <source>
        <dbReference type="Pfam" id="PF02449"/>
    </source>
</evidence>
<dbReference type="EMBL" id="CP048000">
    <property type="protein sequence ID" value="QHQ63164.1"/>
    <property type="molecule type" value="Genomic_DNA"/>
</dbReference>
<feature type="domain" description="Beta-galactosidase trimerisation" evidence="12">
    <location>
        <begin position="404"/>
        <end position="601"/>
    </location>
</feature>
<dbReference type="KEGG" id="anr:Ana3638_22275"/>
<reference evidence="13 14" key="1">
    <citation type="submission" date="2020-01" db="EMBL/GenBank/DDBJ databases">
        <title>Genome analysis of Anaerocolumna sp. CBA3638.</title>
        <authorList>
            <person name="Kim J."/>
            <person name="Roh S.W."/>
        </authorList>
    </citation>
    <scope>NUCLEOTIDE SEQUENCE [LARGE SCALE GENOMIC DNA]</scope>
    <source>
        <strain evidence="13 14">CBA3638</strain>
    </source>
</reference>
<dbReference type="GO" id="GO:0046872">
    <property type="term" value="F:metal ion binding"/>
    <property type="evidence" value="ECO:0007669"/>
    <property type="project" value="UniProtKB-KW"/>
</dbReference>
<dbReference type="PIRSF" id="PIRSF001084">
    <property type="entry name" value="B-galactosidase"/>
    <property type="match status" value="1"/>
</dbReference>
<keyword evidence="14" id="KW-1185">Reference proteome</keyword>
<dbReference type="GO" id="GO:0004565">
    <property type="term" value="F:beta-galactosidase activity"/>
    <property type="evidence" value="ECO:0007669"/>
    <property type="project" value="UniProtKB-EC"/>
</dbReference>
<feature type="binding site" evidence="10">
    <location>
        <position position="313"/>
    </location>
    <ligand>
        <name>substrate</name>
    </ligand>
</feature>
<evidence type="ECO:0000256" key="8">
    <source>
        <dbReference type="PIRNR" id="PIRNR001084"/>
    </source>
</evidence>
<proteinExistence type="inferred from homology"/>
<evidence type="ECO:0000256" key="1">
    <source>
        <dbReference type="ARBA" id="ARBA00001412"/>
    </source>
</evidence>
<accession>A0A6P1TQC4</accession>
<comment type="similarity">
    <text evidence="2 8">Belongs to the glycosyl hydrolase 42 family.</text>
</comment>
<dbReference type="InterPro" id="IPR013529">
    <property type="entry name" value="Glyco_hydro_42_N"/>
</dbReference>